<dbReference type="SUPFAM" id="SSF52058">
    <property type="entry name" value="L domain-like"/>
    <property type="match status" value="1"/>
</dbReference>
<dbReference type="Gene3D" id="3.80.10.10">
    <property type="entry name" value="Ribonuclease Inhibitor"/>
    <property type="match status" value="1"/>
</dbReference>
<reference evidence="1" key="1">
    <citation type="journal article" date="2021" name="PeerJ">
        <title>Extensive microbial diversity within the chicken gut microbiome revealed by metagenomics and culture.</title>
        <authorList>
            <person name="Gilroy R."/>
            <person name="Ravi A."/>
            <person name="Getino M."/>
            <person name="Pursley I."/>
            <person name="Horton D.L."/>
            <person name="Alikhan N.F."/>
            <person name="Baker D."/>
            <person name="Gharbi K."/>
            <person name="Hall N."/>
            <person name="Watson M."/>
            <person name="Adriaenssens E.M."/>
            <person name="Foster-Nyarko E."/>
            <person name="Jarju S."/>
            <person name="Secka A."/>
            <person name="Antonio M."/>
            <person name="Oren A."/>
            <person name="Chaudhuri R.R."/>
            <person name="La Ragione R."/>
            <person name="Hildebrand F."/>
            <person name="Pallen M.J."/>
        </authorList>
    </citation>
    <scope>NUCLEOTIDE SEQUENCE</scope>
    <source>
        <strain evidence="1">CHK188-16595</strain>
    </source>
</reference>
<evidence type="ECO:0000313" key="1">
    <source>
        <dbReference type="EMBL" id="HJB74226.1"/>
    </source>
</evidence>
<evidence type="ECO:0000313" key="2">
    <source>
        <dbReference type="Proteomes" id="UP000823877"/>
    </source>
</evidence>
<dbReference type="InterPro" id="IPR026906">
    <property type="entry name" value="LRR_5"/>
</dbReference>
<accession>A0A9D2MGB3</accession>
<comment type="caution">
    <text evidence="1">The sequence shown here is derived from an EMBL/GenBank/DDBJ whole genome shotgun (WGS) entry which is preliminary data.</text>
</comment>
<organism evidence="1 2">
    <name type="scientific">Candidatus Eubacterium faecale</name>
    <dbReference type="NCBI Taxonomy" id="2838568"/>
    <lineage>
        <taxon>Bacteria</taxon>
        <taxon>Bacillati</taxon>
        <taxon>Bacillota</taxon>
        <taxon>Clostridia</taxon>
        <taxon>Eubacteriales</taxon>
        <taxon>Eubacteriaceae</taxon>
        <taxon>Eubacterium</taxon>
    </lineage>
</organism>
<name>A0A9D2MGB3_9FIRM</name>
<dbReference type="InterPro" id="IPR032675">
    <property type="entry name" value="LRR_dom_sf"/>
</dbReference>
<dbReference type="Proteomes" id="UP000823877">
    <property type="component" value="Unassembled WGS sequence"/>
</dbReference>
<sequence length="790" mass="85816">MFSTSALAASSGSCGATGSSVNYSYDSSTKTLTITGTGAIKDYLDVSTILTRVPWYDYRDECTSLVIGEGVTRIGNRAFYKMTALEHAALPSTLTEIGEYAFAESSSLSDCKLPANLKTIERYAFQNCTSLADVDFPEGLTTIREFAYYGSGIESIVFPNSLTSLGMRKGLLGVEYEVGSVFFNCKNLESVTFGAGLTATGLNNFNGCSNLRRVDFGSSITTISESSFLGTFITTLVLPENVTTVSTLAFSSIGTLTDVYVYNSECAFNGALDSDPFNGSQQSVVFHGHSQSTAQTYAEERGYAFVSIDDCAHLNMYENITLEPTCTEPGSKDIICSDCGITVRTESIDALGHDFITDSTEDKTAEDGHIYTYQTCSRCGEKNTVYTHQGWVEGYYTDDYTIAPTCTRGGTAIRRCTICTQVNYAVIIPALGHHIEKYTQQTPPTCTQDGSETGVCSNCGETVTVTIPATGHNEELISTETTDNGHTYNEYRCKTCGSERTECVHNEWMEGYYTESVVSEPSCTSMGTTEKKCTVCGKTETTNIMPTGHQRDEGVVTKEPTCTENGTTTYTCLNCGDELNVPLPLALGHDYSVESVLQEPTCTQAGTGQRKCSRCDSATTYEIPALGHNITDAQDYTVITEPTCIRSGVAAGTCANCGEYVEVELPSGGHDFDHENAVVTKEPTCEAEGTAVETCKVCGAQQEVTLPAKGHDYRYSHHYVGTVGTYLAYVCTECSDEHDELKTTVSAGFMLYYNDKREDVLNGYLYDVNFDGYINARDYSIIQEYNTGGK</sequence>
<gene>
    <name evidence="1" type="ORF">IAA37_00945</name>
</gene>
<dbReference type="PANTHER" id="PTHR45661">
    <property type="entry name" value="SURFACE ANTIGEN"/>
    <property type="match status" value="1"/>
</dbReference>
<reference evidence="1" key="2">
    <citation type="submission" date="2021-04" db="EMBL/GenBank/DDBJ databases">
        <authorList>
            <person name="Gilroy R."/>
        </authorList>
    </citation>
    <scope>NUCLEOTIDE SEQUENCE</scope>
    <source>
        <strain evidence="1">CHK188-16595</strain>
    </source>
</reference>
<dbReference type="PANTHER" id="PTHR45661:SF3">
    <property type="entry name" value="IG-LIKE DOMAIN-CONTAINING PROTEIN"/>
    <property type="match status" value="1"/>
</dbReference>
<dbReference type="EMBL" id="DWXN01000002">
    <property type="protein sequence ID" value="HJB74226.1"/>
    <property type="molecule type" value="Genomic_DNA"/>
</dbReference>
<dbReference type="AlphaFoldDB" id="A0A9D2MGB3"/>
<proteinExistence type="predicted"/>
<dbReference type="Pfam" id="PF13306">
    <property type="entry name" value="LRR_5"/>
    <property type="match status" value="2"/>
</dbReference>
<protein>
    <submittedName>
        <fullName evidence="1">Leucine-rich repeat domain-containing protein</fullName>
    </submittedName>
</protein>
<dbReference type="InterPro" id="IPR053139">
    <property type="entry name" value="Surface_bspA-like"/>
</dbReference>